<dbReference type="PANTHER" id="PTHR40072:SF1">
    <property type="entry name" value="MOLYBDOPTERIN-GUANINE DINUCLEOTIDE BIOSYNTHESIS ADAPTER PROTEIN"/>
    <property type="match status" value="1"/>
</dbReference>
<proteinExistence type="predicted"/>
<comment type="caution">
    <text evidence="2">The sequence shown here is derived from an EMBL/GenBank/DDBJ whole genome shotgun (WGS) entry which is preliminary data.</text>
</comment>
<accession>A0A9D5JXH4</accession>
<protein>
    <submittedName>
        <fullName evidence="2">Molybdopterin-guanine dinucleotide biosynthesis protein B</fullName>
    </submittedName>
</protein>
<dbReference type="Pfam" id="PF03205">
    <property type="entry name" value="MobB"/>
    <property type="match status" value="1"/>
</dbReference>
<sequence length="171" mass="19096">MVPILAIVGRSGSGKTTLIEKLLPEFRRRGYRVGTVKHHLHDFEIDRAGKDSWRHAQAGAETVIIASPVKLAMVKRMTTDLTLEELGTRFFQDVDLVIAEGYKAASISALRIEVFRQEAHDEPLFVTPPQLFAIVTDSPLETEIPRFGLEEIAPLVDLVERAVLRPRSTPS</sequence>
<reference evidence="2" key="1">
    <citation type="submission" date="2019-11" db="EMBL/GenBank/DDBJ databases">
        <title>Microbial mats filling the niche in hypersaline microbial mats.</title>
        <authorList>
            <person name="Wong H.L."/>
            <person name="Macleod F.I."/>
            <person name="White R.A. III"/>
            <person name="Burns B.P."/>
        </authorList>
    </citation>
    <scope>NUCLEOTIDE SEQUENCE</scope>
    <source>
        <strain evidence="2">Rbin_158</strain>
    </source>
</reference>
<dbReference type="SUPFAM" id="SSF52540">
    <property type="entry name" value="P-loop containing nucleoside triphosphate hydrolases"/>
    <property type="match status" value="1"/>
</dbReference>
<dbReference type="AlphaFoldDB" id="A0A9D5JXH4"/>
<feature type="domain" description="Molybdopterin-guanine dinucleotide biosynthesis protein B (MobB)" evidence="1">
    <location>
        <begin position="4"/>
        <end position="137"/>
    </location>
</feature>
<dbReference type="InterPro" id="IPR004435">
    <property type="entry name" value="MobB_dom"/>
</dbReference>
<dbReference type="CDD" id="cd03116">
    <property type="entry name" value="MobB"/>
    <property type="match status" value="1"/>
</dbReference>
<gene>
    <name evidence="2" type="primary">mobB</name>
    <name evidence="2" type="ORF">GF339_16175</name>
</gene>
<evidence type="ECO:0000313" key="3">
    <source>
        <dbReference type="Proteomes" id="UP000649604"/>
    </source>
</evidence>
<organism evidence="2 3">
    <name type="scientific">candidate division KSB3 bacterium</name>
    <dbReference type="NCBI Taxonomy" id="2044937"/>
    <lineage>
        <taxon>Bacteria</taxon>
        <taxon>candidate division KSB3</taxon>
    </lineage>
</organism>
<dbReference type="GO" id="GO:0005525">
    <property type="term" value="F:GTP binding"/>
    <property type="evidence" value="ECO:0007669"/>
    <property type="project" value="InterPro"/>
</dbReference>
<dbReference type="NCBIfam" id="TIGR00176">
    <property type="entry name" value="mobB"/>
    <property type="match status" value="1"/>
</dbReference>
<dbReference type="EMBL" id="WJJP01000528">
    <property type="protein sequence ID" value="MBD3326124.1"/>
    <property type="molecule type" value="Genomic_DNA"/>
</dbReference>
<dbReference type="InterPro" id="IPR052539">
    <property type="entry name" value="MGD_biosynthesis_adapter"/>
</dbReference>
<dbReference type="GO" id="GO:0006777">
    <property type="term" value="P:Mo-molybdopterin cofactor biosynthetic process"/>
    <property type="evidence" value="ECO:0007669"/>
    <property type="project" value="InterPro"/>
</dbReference>
<dbReference type="Proteomes" id="UP000649604">
    <property type="component" value="Unassembled WGS sequence"/>
</dbReference>
<dbReference type="InterPro" id="IPR027417">
    <property type="entry name" value="P-loop_NTPase"/>
</dbReference>
<dbReference type="Gene3D" id="3.40.50.300">
    <property type="entry name" value="P-loop containing nucleotide triphosphate hydrolases"/>
    <property type="match status" value="1"/>
</dbReference>
<name>A0A9D5JXH4_9BACT</name>
<dbReference type="PANTHER" id="PTHR40072">
    <property type="entry name" value="MOLYBDOPTERIN-GUANINE DINUCLEOTIDE BIOSYNTHESIS ADAPTER PROTEIN-RELATED"/>
    <property type="match status" value="1"/>
</dbReference>
<evidence type="ECO:0000259" key="1">
    <source>
        <dbReference type="Pfam" id="PF03205"/>
    </source>
</evidence>
<evidence type="ECO:0000313" key="2">
    <source>
        <dbReference type="EMBL" id="MBD3326124.1"/>
    </source>
</evidence>